<dbReference type="Pfam" id="PF00590">
    <property type="entry name" value="TP_methylase"/>
    <property type="match status" value="1"/>
</dbReference>
<keyword evidence="8" id="KW-1185">Reference proteome</keyword>
<dbReference type="NCBIfam" id="NF004790">
    <property type="entry name" value="PRK06136.1"/>
    <property type="match status" value="1"/>
</dbReference>
<sequence length="259" mass="28260">MGKVYLVGAGPGDPDLITVKGLKCIKEADVVLYDRLINEELLSFAKPSAELIYCGKQPNSHALQQETINQLLVMHAKQGKVLTRLKGGDPFVFGRGGEEAETLANNSIEFEIVPGITSGIAAPAYAGIPVTHRDYGSSFAIVTGHRKNGEADNIKWAALAKGIDTVAVYMGVKNLPYVQEQLLQHGKSPDTPAALIQWGTKTNQKTVISTLREVNVAARREKIENPCMIVVGDVVTMHHKINWFENKQLNEKLIASEAF</sequence>
<keyword evidence="3 7" id="KW-0808">Transferase</keyword>
<protein>
    <recommendedName>
        <fullName evidence="1">uroporphyrinogen-III C-methyltransferase</fullName>
        <ecNumber evidence="1">2.1.1.107</ecNumber>
    </recommendedName>
</protein>
<dbReference type="PANTHER" id="PTHR45790:SF3">
    <property type="entry name" value="S-ADENOSYL-L-METHIONINE-DEPENDENT UROPORPHYRINOGEN III METHYLTRANSFERASE, CHLOROPLASTIC"/>
    <property type="match status" value="1"/>
</dbReference>
<dbReference type="RefSeq" id="WP_307413444.1">
    <property type="nucleotide sequence ID" value="NZ_JAUSTW010000012.1"/>
</dbReference>
<dbReference type="PANTHER" id="PTHR45790">
    <property type="entry name" value="SIROHEME SYNTHASE-RELATED"/>
    <property type="match status" value="1"/>
</dbReference>
<evidence type="ECO:0000313" key="8">
    <source>
        <dbReference type="Proteomes" id="UP001224122"/>
    </source>
</evidence>
<evidence type="ECO:0000256" key="5">
    <source>
        <dbReference type="ARBA" id="ARBA00023244"/>
    </source>
</evidence>
<dbReference type="InterPro" id="IPR003043">
    <property type="entry name" value="Uropor_MeTrfase_CS"/>
</dbReference>
<dbReference type="SUPFAM" id="SSF53790">
    <property type="entry name" value="Tetrapyrrole methylase"/>
    <property type="match status" value="1"/>
</dbReference>
<dbReference type="CDD" id="cd11642">
    <property type="entry name" value="SUMT"/>
    <property type="match status" value="1"/>
</dbReference>
<accession>A0ABT9Y1W4</accession>
<evidence type="ECO:0000313" key="7">
    <source>
        <dbReference type="EMBL" id="MDQ0201805.1"/>
    </source>
</evidence>
<feature type="domain" description="Tetrapyrrole methylase" evidence="6">
    <location>
        <begin position="3"/>
        <end position="214"/>
    </location>
</feature>
<dbReference type="NCBIfam" id="TIGR01469">
    <property type="entry name" value="cobA_cysG_Cterm"/>
    <property type="match status" value="1"/>
</dbReference>
<gene>
    <name evidence="7" type="ORF">J2S10_005015</name>
</gene>
<dbReference type="InterPro" id="IPR014777">
    <property type="entry name" value="4pyrrole_Mease_sub1"/>
</dbReference>
<comment type="caution">
    <text evidence="7">The sequence shown here is derived from an EMBL/GenBank/DDBJ whole genome shotgun (WGS) entry which is preliminary data.</text>
</comment>
<dbReference type="EMBL" id="JAUSTW010000012">
    <property type="protein sequence ID" value="MDQ0201805.1"/>
    <property type="molecule type" value="Genomic_DNA"/>
</dbReference>
<dbReference type="InterPro" id="IPR000878">
    <property type="entry name" value="4pyrrol_Mease"/>
</dbReference>
<dbReference type="Gene3D" id="3.40.1010.10">
    <property type="entry name" value="Cobalt-precorrin-4 Transmethylase, Domain 1"/>
    <property type="match status" value="1"/>
</dbReference>
<evidence type="ECO:0000259" key="6">
    <source>
        <dbReference type="Pfam" id="PF00590"/>
    </source>
</evidence>
<keyword evidence="2 7" id="KW-0489">Methyltransferase</keyword>
<keyword evidence="4" id="KW-0949">S-adenosyl-L-methionine</keyword>
<reference evidence="7 8" key="1">
    <citation type="submission" date="2023-07" db="EMBL/GenBank/DDBJ databases">
        <title>Genomic Encyclopedia of Type Strains, Phase IV (KMG-IV): sequencing the most valuable type-strain genomes for metagenomic binning, comparative biology and taxonomic classification.</title>
        <authorList>
            <person name="Goeker M."/>
        </authorList>
    </citation>
    <scope>NUCLEOTIDE SEQUENCE [LARGE SCALE GENOMIC DNA]</scope>
    <source>
        <strain evidence="7 8">DSM 27594</strain>
    </source>
</reference>
<organism evidence="7 8">
    <name type="scientific">Neobacillus ginsengisoli</name>
    <dbReference type="NCBI Taxonomy" id="904295"/>
    <lineage>
        <taxon>Bacteria</taxon>
        <taxon>Bacillati</taxon>
        <taxon>Bacillota</taxon>
        <taxon>Bacilli</taxon>
        <taxon>Bacillales</taxon>
        <taxon>Bacillaceae</taxon>
        <taxon>Neobacillus</taxon>
    </lineage>
</organism>
<dbReference type="GO" id="GO:0032259">
    <property type="term" value="P:methylation"/>
    <property type="evidence" value="ECO:0007669"/>
    <property type="project" value="UniProtKB-KW"/>
</dbReference>
<dbReference type="InterPro" id="IPR035996">
    <property type="entry name" value="4pyrrol_Methylase_sf"/>
</dbReference>
<dbReference type="InterPro" id="IPR050161">
    <property type="entry name" value="Siro_Cobalamin_biosynth"/>
</dbReference>
<evidence type="ECO:0000256" key="1">
    <source>
        <dbReference type="ARBA" id="ARBA00012162"/>
    </source>
</evidence>
<proteinExistence type="predicted"/>
<evidence type="ECO:0000256" key="4">
    <source>
        <dbReference type="ARBA" id="ARBA00022691"/>
    </source>
</evidence>
<name>A0ABT9Y1W4_9BACI</name>
<dbReference type="EC" id="2.1.1.107" evidence="1"/>
<keyword evidence="5" id="KW-0627">Porphyrin biosynthesis</keyword>
<dbReference type="PROSITE" id="PS00839">
    <property type="entry name" value="SUMT_1"/>
    <property type="match status" value="1"/>
</dbReference>
<dbReference type="Gene3D" id="3.30.950.10">
    <property type="entry name" value="Methyltransferase, Cobalt-precorrin-4 Transmethylase, Domain 2"/>
    <property type="match status" value="1"/>
</dbReference>
<dbReference type="InterPro" id="IPR006366">
    <property type="entry name" value="CobA/CysG_C"/>
</dbReference>
<dbReference type="GO" id="GO:0004851">
    <property type="term" value="F:uroporphyrin-III C-methyltransferase activity"/>
    <property type="evidence" value="ECO:0007669"/>
    <property type="project" value="UniProtKB-EC"/>
</dbReference>
<evidence type="ECO:0000256" key="2">
    <source>
        <dbReference type="ARBA" id="ARBA00022603"/>
    </source>
</evidence>
<dbReference type="Proteomes" id="UP001224122">
    <property type="component" value="Unassembled WGS sequence"/>
</dbReference>
<dbReference type="InterPro" id="IPR014776">
    <property type="entry name" value="4pyrrole_Mease_sub2"/>
</dbReference>
<evidence type="ECO:0000256" key="3">
    <source>
        <dbReference type="ARBA" id="ARBA00022679"/>
    </source>
</evidence>